<evidence type="ECO:0000313" key="2">
    <source>
        <dbReference type="Proteomes" id="UP000441032"/>
    </source>
</evidence>
<reference evidence="1 2" key="1">
    <citation type="submission" date="2019-11" db="EMBL/GenBank/DDBJ databases">
        <title>Phenotypic characterization of an OXA-22 and OXA-60 co-producing Ralstonia pickettii clinical strain.</title>
        <authorList>
            <person name="He F."/>
        </authorList>
    </citation>
    <scope>NUCLEOTIDE SEQUENCE [LARGE SCALE GENOMIC DNA]</scope>
    <source>
        <strain evidence="1 2">PSLESD1</strain>
    </source>
</reference>
<accession>A0A7X2HP95</accession>
<protein>
    <recommendedName>
        <fullName evidence="3">ATP-grasp domain-containing protein</fullName>
    </recommendedName>
</protein>
<evidence type="ECO:0000313" key="1">
    <source>
        <dbReference type="EMBL" id="MRT00180.1"/>
    </source>
</evidence>
<dbReference type="EMBL" id="WJYN01000006">
    <property type="protein sequence ID" value="MRT00180.1"/>
    <property type="molecule type" value="Genomic_DNA"/>
</dbReference>
<name>A0A7X2HP95_RALPI</name>
<gene>
    <name evidence="1" type="ORF">GJQ57_16180</name>
</gene>
<dbReference type="Proteomes" id="UP000441032">
    <property type="component" value="Unassembled WGS sequence"/>
</dbReference>
<organism evidence="1 2">
    <name type="scientific">Ralstonia pickettii</name>
    <name type="common">Burkholderia pickettii</name>
    <dbReference type="NCBI Taxonomy" id="329"/>
    <lineage>
        <taxon>Bacteria</taxon>
        <taxon>Pseudomonadati</taxon>
        <taxon>Pseudomonadota</taxon>
        <taxon>Betaproteobacteria</taxon>
        <taxon>Burkholderiales</taxon>
        <taxon>Burkholderiaceae</taxon>
        <taxon>Ralstonia</taxon>
    </lineage>
</organism>
<comment type="caution">
    <text evidence="1">The sequence shown here is derived from an EMBL/GenBank/DDBJ whole genome shotgun (WGS) entry which is preliminary data.</text>
</comment>
<proteinExistence type="predicted"/>
<dbReference type="RefSeq" id="WP_154207495.1">
    <property type="nucleotide sequence ID" value="NZ_WJYN01000006.1"/>
</dbReference>
<sequence>MLPSKNSFLDHVKWLRKAVAAEQAEFILAGDTMQALVRKGNMHLRLRPQFLITIDGTRQYSSTPSDGPQMFAGWFPYETRRWRLASDKLAFKHFAQSAGFQVPEHDVSPTSQLTDVVVKRTASSFGTQVNGPYRTAQEHTIDPSLGEYYERFIFGDLVKIWFWNAEPICAEVDRMPYVMGDGVLNLRQQIIVRARYARNYSDEESRELVKGCAPLLKYYGVTEDTILPRGKEQRIEFRYGSDLMHPRNRRIVDLQSDPLESWAQPIPEIGKTLYGAIPGDLRQHIVYTVDAIRDPEGALWLLEMNSNPTLHPLIYVPMMRGLLGNAAQPTVQDLSQVTSSLEPAQA</sequence>
<dbReference type="SUPFAM" id="SSF56059">
    <property type="entry name" value="Glutathione synthetase ATP-binding domain-like"/>
    <property type="match status" value="1"/>
</dbReference>
<dbReference type="AlphaFoldDB" id="A0A7X2HP95"/>
<evidence type="ECO:0008006" key="3">
    <source>
        <dbReference type="Google" id="ProtNLM"/>
    </source>
</evidence>